<protein>
    <submittedName>
        <fullName evidence="2">TrkA family potassium uptake protein</fullName>
    </submittedName>
</protein>
<gene>
    <name evidence="2" type="ORF">GCM10009108_01880</name>
</gene>
<dbReference type="InterPro" id="IPR003148">
    <property type="entry name" value="RCK_N"/>
</dbReference>
<dbReference type="PANTHER" id="PTHR43833">
    <property type="entry name" value="POTASSIUM CHANNEL PROTEIN 2-RELATED-RELATED"/>
    <property type="match status" value="1"/>
</dbReference>
<dbReference type="InterPro" id="IPR036721">
    <property type="entry name" value="RCK_C_sf"/>
</dbReference>
<proteinExistence type="predicted"/>
<name>A0ABN1KPG3_9BURK</name>
<dbReference type="SUPFAM" id="SSF116726">
    <property type="entry name" value="TrkA C-terminal domain-like"/>
    <property type="match status" value="1"/>
</dbReference>
<dbReference type="Pfam" id="PF02254">
    <property type="entry name" value="TrkA_N"/>
    <property type="match status" value="1"/>
</dbReference>
<keyword evidence="3" id="KW-1185">Reference proteome</keyword>
<dbReference type="Proteomes" id="UP001500573">
    <property type="component" value="Unassembled WGS sequence"/>
</dbReference>
<accession>A0ABN1KPG3</accession>
<evidence type="ECO:0000259" key="1">
    <source>
        <dbReference type="Pfam" id="PF02254"/>
    </source>
</evidence>
<evidence type="ECO:0000313" key="2">
    <source>
        <dbReference type="EMBL" id="GAA0772716.1"/>
    </source>
</evidence>
<dbReference type="PANTHER" id="PTHR43833:SF7">
    <property type="entry name" value="KTR SYSTEM POTASSIUM UPTAKE PROTEIN C"/>
    <property type="match status" value="1"/>
</dbReference>
<organism evidence="2 3">
    <name type="scientific">Castellaniella ginsengisoli</name>
    <dbReference type="NCBI Taxonomy" id="546114"/>
    <lineage>
        <taxon>Bacteria</taxon>
        <taxon>Pseudomonadati</taxon>
        <taxon>Pseudomonadota</taxon>
        <taxon>Betaproteobacteria</taxon>
        <taxon>Burkholderiales</taxon>
        <taxon>Alcaligenaceae</taxon>
        <taxon>Castellaniella</taxon>
    </lineage>
</organism>
<dbReference type="Gene3D" id="3.30.70.1450">
    <property type="entry name" value="Regulator of K+ conductance, C-terminal domain"/>
    <property type="match status" value="1"/>
</dbReference>
<dbReference type="SUPFAM" id="SSF51735">
    <property type="entry name" value="NAD(P)-binding Rossmann-fold domains"/>
    <property type="match status" value="1"/>
</dbReference>
<dbReference type="InterPro" id="IPR050721">
    <property type="entry name" value="Trk_Ktr_HKT_K-transport"/>
</dbReference>
<sequence length="231" mass="24855">MLKLRQQEHGRITMGQFAVIGLGRFGSATSLELMRLGHSVLGVDADGRVVDQMADKLTRAAIADVTDRDALAELGLAEYDVVLVAIGEDLQASLVCTVHLKALGVKVLWVKASSRAHHLILAKLGANRIIHPEDEMGIRIAQVLSYPMVNDYISLGNGDFVVEIEASAQLDGRTLGDALTTDPPGAIHALAVKRKGETTVHPTDQFVVRAKDTLILFGPLHFLKNAAPKLS</sequence>
<feature type="domain" description="RCK N-terminal" evidence="1">
    <location>
        <begin position="17"/>
        <end position="132"/>
    </location>
</feature>
<dbReference type="EMBL" id="BAAAEX010000003">
    <property type="protein sequence ID" value="GAA0772716.1"/>
    <property type="molecule type" value="Genomic_DNA"/>
</dbReference>
<evidence type="ECO:0000313" key="3">
    <source>
        <dbReference type="Proteomes" id="UP001500573"/>
    </source>
</evidence>
<comment type="caution">
    <text evidence="2">The sequence shown here is derived from an EMBL/GenBank/DDBJ whole genome shotgun (WGS) entry which is preliminary data.</text>
</comment>
<reference evidence="2 3" key="1">
    <citation type="journal article" date="2019" name="Int. J. Syst. Evol. Microbiol.">
        <title>The Global Catalogue of Microorganisms (GCM) 10K type strain sequencing project: providing services to taxonomists for standard genome sequencing and annotation.</title>
        <authorList>
            <consortium name="The Broad Institute Genomics Platform"/>
            <consortium name="The Broad Institute Genome Sequencing Center for Infectious Disease"/>
            <person name="Wu L."/>
            <person name="Ma J."/>
        </authorList>
    </citation>
    <scope>NUCLEOTIDE SEQUENCE [LARGE SCALE GENOMIC DNA]</scope>
    <source>
        <strain evidence="2 3">JCM 15515</strain>
    </source>
</reference>
<dbReference type="InterPro" id="IPR036291">
    <property type="entry name" value="NAD(P)-bd_dom_sf"/>
</dbReference>
<dbReference type="Gene3D" id="3.40.50.720">
    <property type="entry name" value="NAD(P)-binding Rossmann-like Domain"/>
    <property type="match status" value="1"/>
</dbReference>